<organism evidence="6 7">
    <name type="scientific">Sphingobium algorifonticola</name>
    <dbReference type="NCBI Taxonomy" id="2008318"/>
    <lineage>
        <taxon>Bacteria</taxon>
        <taxon>Pseudomonadati</taxon>
        <taxon>Pseudomonadota</taxon>
        <taxon>Alphaproteobacteria</taxon>
        <taxon>Sphingomonadales</taxon>
        <taxon>Sphingomonadaceae</taxon>
        <taxon>Sphingobium</taxon>
    </lineage>
</organism>
<feature type="transmembrane region" description="Helical" evidence="5">
    <location>
        <begin position="72"/>
        <end position="91"/>
    </location>
</feature>
<dbReference type="InterPro" id="IPR032808">
    <property type="entry name" value="DoxX"/>
</dbReference>
<evidence type="ECO:0000256" key="2">
    <source>
        <dbReference type="ARBA" id="ARBA00022692"/>
    </source>
</evidence>
<evidence type="ECO:0000313" key="7">
    <source>
        <dbReference type="Proteomes" id="UP000282977"/>
    </source>
</evidence>
<evidence type="ECO:0000256" key="3">
    <source>
        <dbReference type="ARBA" id="ARBA00022989"/>
    </source>
</evidence>
<gene>
    <name evidence="6" type="ORF">ENE74_15855</name>
</gene>
<feature type="transmembrane region" description="Helical" evidence="5">
    <location>
        <begin position="39"/>
        <end position="66"/>
    </location>
</feature>
<dbReference type="AlphaFoldDB" id="A0A437J3W3"/>
<proteinExistence type="predicted"/>
<feature type="transmembrane region" description="Helical" evidence="5">
    <location>
        <begin position="98"/>
        <end position="117"/>
    </location>
</feature>
<reference evidence="6 7" key="1">
    <citation type="submission" date="2019-01" db="EMBL/GenBank/DDBJ databases">
        <authorList>
            <person name="Chen W.-M."/>
        </authorList>
    </citation>
    <scope>NUCLEOTIDE SEQUENCE [LARGE SCALE GENOMIC DNA]</scope>
    <source>
        <strain evidence="6 7">TLA-22</strain>
    </source>
</reference>
<evidence type="ECO:0008006" key="8">
    <source>
        <dbReference type="Google" id="ProtNLM"/>
    </source>
</evidence>
<dbReference type="GO" id="GO:0016020">
    <property type="term" value="C:membrane"/>
    <property type="evidence" value="ECO:0007669"/>
    <property type="project" value="UniProtKB-SubCell"/>
</dbReference>
<accession>A0A437J3W3</accession>
<keyword evidence="2 5" id="KW-0812">Transmembrane</keyword>
<dbReference type="EMBL" id="RZUL01000008">
    <property type="protein sequence ID" value="RVT39296.1"/>
    <property type="molecule type" value="Genomic_DNA"/>
</dbReference>
<keyword evidence="3 5" id="KW-1133">Transmembrane helix</keyword>
<dbReference type="Proteomes" id="UP000282977">
    <property type="component" value="Unassembled WGS sequence"/>
</dbReference>
<evidence type="ECO:0000313" key="6">
    <source>
        <dbReference type="EMBL" id="RVT39296.1"/>
    </source>
</evidence>
<protein>
    <recommendedName>
        <fullName evidence="8">DoxX family protein</fullName>
    </recommendedName>
</protein>
<evidence type="ECO:0000256" key="5">
    <source>
        <dbReference type="SAM" id="Phobius"/>
    </source>
</evidence>
<sequence>MAQTYAYWISTAMLSVLYLSSAGLYLARRDYVRDVLRGLGYHAAYLVPVMAAIKILAVLTILSRFGVALSDLAYAGILFHLLLSGIAHLGVRKPGGAIPAVVGLILLTASFATQNTAREMPSPYAPAATSLTIMTRN</sequence>
<name>A0A437J3W3_9SPHN</name>
<comment type="caution">
    <text evidence="6">The sequence shown here is derived from an EMBL/GenBank/DDBJ whole genome shotgun (WGS) entry which is preliminary data.</text>
</comment>
<comment type="subcellular location">
    <subcellularLocation>
        <location evidence="1">Membrane</location>
        <topology evidence="1">Multi-pass membrane protein</topology>
    </subcellularLocation>
</comment>
<keyword evidence="7" id="KW-1185">Reference proteome</keyword>
<dbReference type="RefSeq" id="WP_127691882.1">
    <property type="nucleotide sequence ID" value="NZ_RZUL01000008.1"/>
</dbReference>
<evidence type="ECO:0000256" key="4">
    <source>
        <dbReference type="ARBA" id="ARBA00023136"/>
    </source>
</evidence>
<dbReference type="Pfam" id="PF13564">
    <property type="entry name" value="DoxX_2"/>
    <property type="match status" value="1"/>
</dbReference>
<feature type="transmembrane region" description="Helical" evidence="5">
    <location>
        <begin position="6"/>
        <end position="27"/>
    </location>
</feature>
<keyword evidence="4 5" id="KW-0472">Membrane</keyword>
<evidence type="ECO:0000256" key="1">
    <source>
        <dbReference type="ARBA" id="ARBA00004141"/>
    </source>
</evidence>
<dbReference type="OrthoDB" id="7960583at2"/>